<evidence type="ECO:0000256" key="2">
    <source>
        <dbReference type="SAM" id="SignalP"/>
    </source>
</evidence>
<evidence type="ECO:0000313" key="4">
    <source>
        <dbReference type="Proteomes" id="UP000182229"/>
    </source>
</evidence>
<feature type="region of interest" description="Disordered" evidence="1">
    <location>
        <begin position="72"/>
        <end position="187"/>
    </location>
</feature>
<dbReference type="EMBL" id="MPIN01000027">
    <property type="protein sequence ID" value="OJH33797.1"/>
    <property type="molecule type" value="Genomic_DNA"/>
</dbReference>
<reference evidence="3 4" key="2">
    <citation type="submission" date="2016-12" db="EMBL/GenBank/DDBJ databases">
        <title>Draft Genome Sequence of Cystobacter ferrugineus Strain Cbfe23.</title>
        <authorList>
            <person name="Akbar S."/>
            <person name="Dowd S.E."/>
            <person name="Stevens D.C."/>
        </authorList>
    </citation>
    <scope>NUCLEOTIDE SEQUENCE [LARGE SCALE GENOMIC DNA]</scope>
    <source>
        <strain evidence="3 4">Cbfe23</strain>
    </source>
</reference>
<keyword evidence="2" id="KW-0732">Signal</keyword>
<accession>A0A1L9AUV8</accession>
<organism evidence="3 4">
    <name type="scientific">Cystobacter ferrugineus</name>
    <dbReference type="NCBI Taxonomy" id="83449"/>
    <lineage>
        <taxon>Bacteria</taxon>
        <taxon>Pseudomonadati</taxon>
        <taxon>Myxococcota</taxon>
        <taxon>Myxococcia</taxon>
        <taxon>Myxococcales</taxon>
        <taxon>Cystobacterineae</taxon>
        <taxon>Archangiaceae</taxon>
        <taxon>Cystobacter</taxon>
    </lineage>
</organism>
<feature type="compositionally biased region" description="Low complexity" evidence="1">
    <location>
        <begin position="162"/>
        <end position="174"/>
    </location>
</feature>
<sequence length="187" mass="20302">MSRRLSVLLLSTWLSVPALALAEELPPEKLARIRRDEKEALEKVNAAHGGKKSSEMNTAERRQIIQEQQEAVQGVMDKHGVSRKDYARQVGRMGPKQNAQVDAAEKALEAQKQSAAGESRGQSPEEVPIERGWGSEQQVEQEGTEGTLPIVEHGLPTEEQVPAEGEGMPMPEEAASPEGEPVPAGEP</sequence>
<evidence type="ECO:0008006" key="5">
    <source>
        <dbReference type="Google" id="ProtNLM"/>
    </source>
</evidence>
<dbReference type="OrthoDB" id="5525422at2"/>
<evidence type="ECO:0000313" key="3">
    <source>
        <dbReference type="EMBL" id="OJH33797.1"/>
    </source>
</evidence>
<dbReference type="Proteomes" id="UP000182229">
    <property type="component" value="Unassembled WGS sequence"/>
</dbReference>
<dbReference type="RefSeq" id="WP_071905125.1">
    <property type="nucleotide sequence ID" value="NZ_MPIN01000027.1"/>
</dbReference>
<feature type="chain" id="PRO_5012001747" description="DUF4168 domain-containing protein" evidence="2">
    <location>
        <begin position="21"/>
        <end position="187"/>
    </location>
</feature>
<keyword evidence="4" id="KW-1185">Reference proteome</keyword>
<feature type="signal peptide" evidence="2">
    <location>
        <begin position="1"/>
        <end position="20"/>
    </location>
</feature>
<feature type="compositionally biased region" description="Polar residues" evidence="1">
    <location>
        <begin position="111"/>
        <end position="122"/>
    </location>
</feature>
<dbReference type="AlphaFoldDB" id="A0A1L9AUV8"/>
<name>A0A1L9AUV8_9BACT</name>
<comment type="caution">
    <text evidence="3">The sequence shown here is derived from an EMBL/GenBank/DDBJ whole genome shotgun (WGS) entry which is preliminary data.</text>
</comment>
<feature type="compositionally biased region" description="Basic and acidic residues" evidence="1">
    <location>
        <begin position="76"/>
        <end position="87"/>
    </location>
</feature>
<evidence type="ECO:0000256" key="1">
    <source>
        <dbReference type="SAM" id="MobiDB-lite"/>
    </source>
</evidence>
<feature type="compositionally biased region" description="Low complexity" evidence="1">
    <location>
        <begin position="136"/>
        <end position="147"/>
    </location>
</feature>
<protein>
    <recommendedName>
        <fullName evidence="5">DUF4168 domain-containing protein</fullName>
    </recommendedName>
</protein>
<reference evidence="4" key="1">
    <citation type="submission" date="2016-11" db="EMBL/GenBank/DDBJ databases">
        <authorList>
            <person name="Shukria A."/>
            <person name="Stevens D.C."/>
        </authorList>
    </citation>
    <scope>NUCLEOTIDE SEQUENCE [LARGE SCALE GENOMIC DNA]</scope>
    <source>
        <strain evidence="4">Cbfe23</strain>
    </source>
</reference>
<dbReference type="STRING" id="83449.BON30_46620"/>
<gene>
    <name evidence="3" type="ORF">BON30_46620</name>
</gene>
<proteinExistence type="predicted"/>